<dbReference type="Proteomes" id="UP000683511">
    <property type="component" value="Chromosome"/>
</dbReference>
<dbReference type="Gene3D" id="3.40.50.300">
    <property type="entry name" value="P-loop containing nucleotide triphosphate hydrolases"/>
    <property type="match status" value="1"/>
</dbReference>
<dbReference type="PANTHER" id="PTHR46743:SF2">
    <property type="entry name" value="TEICHOIC ACIDS EXPORT ATP-BINDING PROTEIN TAGH"/>
    <property type="match status" value="1"/>
</dbReference>
<keyword evidence="4" id="KW-0067">ATP-binding</keyword>
<keyword evidence="2" id="KW-0813">Transport</keyword>
<dbReference type="Pfam" id="PF14524">
    <property type="entry name" value="Wzt_C"/>
    <property type="match status" value="1"/>
</dbReference>
<reference evidence="6" key="1">
    <citation type="submission" date="2017-04" db="EMBL/GenBank/DDBJ databases">
        <title>Genome deletions in a multicellular cyanobacterial endosymbiont for morphological adaptation in marine diatoms.</title>
        <authorList>
            <person name="Wang Y."/>
            <person name="Gao H."/>
            <person name="Li R."/>
            <person name="Xu X."/>
        </authorList>
    </citation>
    <scope>NUCLEOTIDE SEQUENCE</scope>
    <source>
        <strain evidence="6">FACHB 800</strain>
    </source>
</reference>
<keyword evidence="3" id="KW-0547">Nucleotide-binding</keyword>
<evidence type="ECO:0000256" key="4">
    <source>
        <dbReference type="ARBA" id="ARBA00022840"/>
    </source>
</evidence>
<keyword evidence="7" id="KW-1185">Reference proteome</keyword>
<dbReference type="InterPro" id="IPR003439">
    <property type="entry name" value="ABC_transporter-like_ATP-bd"/>
</dbReference>
<evidence type="ECO:0000313" key="7">
    <source>
        <dbReference type="Proteomes" id="UP000683511"/>
    </source>
</evidence>
<dbReference type="CDD" id="cd10147">
    <property type="entry name" value="Wzt_C-like"/>
    <property type="match status" value="1"/>
</dbReference>
<dbReference type="GO" id="GO:0005524">
    <property type="term" value="F:ATP binding"/>
    <property type="evidence" value="ECO:0007669"/>
    <property type="project" value="UniProtKB-KW"/>
</dbReference>
<proteinExistence type="inferred from homology"/>
<dbReference type="RefSeq" id="WP_190607298.1">
    <property type="nucleotide sequence ID" value="NZ_CP021056.1"/>
</dbReference>
<dbReference type="Gene3D" id="2.70.50.60">
    <property type="entry name" value="abc- transporter (atp binding component) like domain"/>
    <property type="match status" value="1"/>
</dbReference>
<dbReference type="Pfam" id="PF00005">
    <property type="entry name" value="ABC_tran"/>
    <property type="match status" value="1"/>
</dbReference>
<evidence type="ECO:0000256" key="3">
    <source>
        <dbReference type="ARBA" id="ARBA00022741"/>
    </source>
</evidence>
<dbReference type="GO" id="GO:0016020">
    <property type="term" value="C:membrane"/>
    <property type="evidence" value="ECO:0007669"/>
    <property type="project" value="InterPro"/>
</dbReference>
<dbReference type="GO" id="GO:0140359">
    <property type="term" value="F:ABC-type transporter activity"/>
    <property type="evidence" value="ECO:0007669"/>
    <property type="project" value="InterPro"/>
</dbReference>
<evidence type="ECO:0000256" key="1">
    <source>
        <dbReference type="ARBA" id="ARBA00005417"/>
    </source>
</evidence>
<dbReference type="PANTHER" id="PTHR46743">
    <property type="entry name" value="TEICHOIC ACIDS EXPORT ATP-BINDING PROTEIN TAGH"/>
    <property type="match status" value="1"/>
</dbReference>
<dbReference type="SUPFAM" id="SSF52540">
    <property type="entry name" value="P-loop containing nucleoside triphosphate hydrolases"/>
    <property type="match status" value="1"/>
</dbReference>
<name>A0A975T3H6_9NOST</name>
<dbReference type="AlphaFoldDB" id="A0A975T3H6"/>
<comment type="similarity">
    <text evidence="1">Belongs to the ABC transporter superfamily.</text>
</comment>
<organism evidence="6 7">
    <name type="scientific">Richelia sinica FACHB-800</name>
    <dbReference type="NCBI Taxonomy" id="1357546"/>
    <lineage>
        <taxon>Bacteria</taxon>
        <taxon>Bacillati</taxon>
        <taxon>Cyanobacteriota</taxon>
        <taxon>Cyanophyceae</taxon>
        <taxon>Nostocales</taxon>
        <taxon>Nostocaceae</taxon>
        <taxon>Richelia</taxon>
    </lineage>
</organism>
<dbReference type="EMBL" id="CP021056">
    <property type="protein sequence ID" value="QXE21498.1"/>
    <property type="molecule type" value="Genomic_DNA"/>
</dbReference>
<evidence type="ECO:0000256" key="2">
    <source>
        <dbReference type="ARBA" id="ARBA00022448"/>
    </source>
</evidence>
<dbReference type="InterPro" id="IPR003593">
    <property type="entry name" value="AAA+_ATPase"/>
</dbReference>
<dbReference type="KEGG" id="rsin:B6N60_00174"/>
<dbReference type="PROSITE" id="PS50893">
    <property type="entry name" value="ABC_TRANSPORTER_2"/>
    <property type="match status" value="1"/>
</dbReference>
<feature type="domain" description="ABC transporter" evidence="5">
    <location>
        <begin position="24"/>
        <end position="247"/>
    </location>
</feature>
<dbReference type="InterPro" id="IPR015860">
    <property type="entry name" value="ABC_transpr_TagH-like"/>
</dbReference>
<dbReference type="GO" id="GO:0016887">
    <property type="term" value="F:ATP hydrolysis activity"/>
    <property type="evidence" value="ECO:0007669"/>
    <property type="project" value="InterPro"/>
</dbReference>
<protein>
    <submittedName>
        <fullName evidence="6">ABC transporter related protein</fullName>
    </submittedName>
</protein>
<dbReference type="SMART" id="SM00382">
    <property type="entry name" value="AAA"/>
    <property type="match status" value="1"/>
</dbReference>
<evidence type="ECO:0000313" key="6">
    <source>
        <dbReference type="EMBL" id="QXE21498.1"/>
    </source>
</evidence>
<dbReference type="InterPro" id="IPR029439">
    <property type="entry name" value="Wzt_C"/>
</dbReference>
<accession>A0A975T3H6</accession>
<evidence type="ECO:0000259" key="5">
    <source>
        <dbReference type="PROSITE" id="PS50893"/>
    </source>
</evidence>
<dbReference type="InterPro" id="IPR027417">
    <property type="entry name" value="P-loop_NTPase"/>
</dbReference>
<sequence>MGEKIAISLNNVSKCFKRYNRPVDRLKEILLPHKNYGQEFWALRNISFEIIKGETMGIIGRNGAGKSTLLQIICKTLTPTSGEVQVNGRVAALLELGAGFNPEFTGRENVYMNGAIMGLSPQEIDERFDKVAAFADIGDFIDQSVKTYSSGMYVRLAFASAIHVDPEILIVDEALAVGDMFFQAKCMARMREMMDNGVTVLFVSHDIGSVKSLCQRCTFLEQGEIKSIGKASQVTETYVSTIRHETNQELNKQIAQTTNSDYPPTDNFLDTTKKIQKALPTISIVVNIDRETEFAEGAYRYGDGGAKILDIKILNHAHKIANHIEYKQDFFIQAAILFEKSFATFCFGYLIKDLKGIELIGTTTTTENLEIPSVNAGDIYVVEAKTKNTLNDGIYTIAFGVELPVTPNQQHIYLDLVDNAVVFKVNPPENPLDKFWSKTYAPVTLDFAKIHG</sequence>
<dbReference type="InterPro" id="IPR050683">
    <property type="entry name" value="Bact_Polysacc_Export_ATP-bd"/>
</dbReference>
<gene>
    <name evidence="6" type="ORF">B6N60_00174</name>
</gene>
<dbReference type="CDD" id="cd03220">
    <property type="entry name" value="ABC_KpsT_Wzt"/>
    <property type="match status" value="1"/>
</dbReference>